<feature type="region of interest" description="Disordered" evidence="1">
    <location>
        <begin position="831"/>
        <end position="862"/>
    </location>
</feature>
<keyword evidence="2" id="KW-0472">Membrane</keyword>
<evidence type="ECO:0000256" key="1">
    <source>
        <dbReference type="SAM" id="MobiDB-lite"/>
    </source>
</evidence>
<reference evidence="4 5" key="2">
    <citation type="journal article" date="2006" name="J. Gen. Virol.">
        <title>Genome sequence of an enhancin gene-rich nucleopolyhedrovirus (NPV) from Agrotis segetum: collinearity with Spodoptera exigua multiple NPV.</title>
        <authorList>
            <person name="Jakubowska A.K."/>
            <person name="Peters S.A."/>
            <person name="Ziemnicka J."/>
            <person name="Vlak J.M."/>
            <person name="van Oers M.M."/>
        </authorList>
    </citation>
    <scope>NUCLEOTIDE SEQUENCE [LARGE SCALE GENOMIC DNA]</scope>
</reference>
<reference evidence="5" key="1">
    <citation type="journal article" date="2005" name="J. Invertebr. Pathol.">
        <title>Molecular characterization of Agrotis segetum nucleopolyhedrovirus from Poland.</title>
        <authorList>
            <person name="Jakubowska A."/>
            <person name="van Oers M.M."/>
            <person name="Ziemnicka J."/>
            <person name="Lipa J.J."/>
            <person name="Vlak J.M."/>
        </authorList>
    </citation>
    <scope>NUCLEOTIDE SEQUENCE [LARGE SCALE GENOMIC DNA]</scope>
</reference>
<evidence type="ECO:0000259" key="3">
    <source>
        <dbReference type="PROSITE" id="PS51723"/>
    </source>
</evidence>
<evidence type="ECO:0000313" key="5">
    <source>
        <dbReference type="Proteomes" id="UP000204644"/>
    </source>
</evidence>
<organism evidence="4 5">
    <name type="scientific">Agrotis segetum nuclear polyhedrosis virus</name>
    <name type="common">AsNPV</name>
    <dbReference type="NCBI Taxonomy" id="1962501"/>
    <lineage>
        <taxon>Viruses</taxon>
        <taxon>Viruses incertae sedis</taxon>
        <taxon>Naldaviricetes</taxon>
        <taxon>Lefavirales</taxon>
        <taxon>Baculoviridae</taxon>
        <taxon>Alphabaculovirus</taxon>
        <taxon>Alphabaculovirus agsegetum</taxon>
    </lineage>
</organism>
<keyword evidence="5" id="KW-1185">Reference proteome</keyword>
<dbReference type="GeneID" id="3974404"/>
<evidence type="ECO:0000256" key="2">
    <source>
        <dbReference type="SAM" id="Phobius"/>
    </source>
</evidence>
<dbReference type="OrthoDB" id="29430at10239"/>
<feature type="transmembrane region" description="Helical" evidence="2">
    <location>
        <begin position="798"/>
        <end position="823"/>
    </location>
</feature>
<dbReference type="Proteomes" id="UP000204644">
    <property type="component" value="Segment"/>
</dbReference>
<accession>Q287E4</accession>
<organismHost>
    <name type="scientific">Lepidoptera</name>
    <name type="common">moths &amp; butterflies</name>
    <dbReference type="NCBI Taxonomy" id="7088"/>
</organismHost>
<evidence type="ECO:0000313" key="4">
    <source>
        <dbReference type="EMBL" id="AAZ38294.1"/>
    </source>
</evidence>
<keyword evidence="2" id="KW-0812">Transmembrane</keyword>
<proteinExistence type="predicted"/>
<feature type="compositionally biased region" description="Low complexity" evidence="1">
    <location>
        <begin position="852"/>
        <end position="862"/>
    </location>
</feature>
<feature type="compositionally biased region" description="Pro residues" evidence="1">
    <location>
        <begin position="835"/>
        <end position="844"/>
    </location>
</feature>
<dbReference type="RefSeq" id="YP_529798.1">
    <property type="nucleotide sequence ID" value="NC_007921.1"/>
</dbReference>
<dbReference type="InterPro" id="IPR031161">
    <property type="entry name" value="Peptidase_M60_dom"/>
</dbReference>
<sequence>MSESISIPYLLAPDWALTNINLLVNRHYKQPIPYVIPAGVSVDLNTNYPCTISVLNTNNATEHIYGNVNGDLTVTAQVDSVVFVSSIFVDNSDGQYRVAFEINGSRTPLVRVRCGQNNYKSGGIDENQSFVFIEGKYIQLLMPQQDLPFLNDFIQADPELNTLNDYYNTIVDLYNDTTGIGFQRKYFGKCDLSNAPYVNVHAITDNVLSLQRMFFNFTPRNFTLLHAISFLYNCYFENSKSVNLEFVWWHVLPDLYQYTYFTPQEYLEDGFKFQNGRKDEILSDMINNLSTNKINSWESMRRLIFITTFFFRVGHKKLMRDLFKAMTDKIYDENFNIRDFDTLGEIVCLLDGYGIDVVYSCQVVGVQYLDRLLLQKIKYNIENTVNVFEFLVRPGALSFNLVESGNASSNEAVLKFVKTPPLDIIGCHYTLIHNKSNKHKSTFAENTTQSLGHMQPGCYKLFFESGNSKSRHYSNSDYVVFDGTSITPAIELMPLVHSNLLVETFYLYGQSDRLVAIFVIDYYHKQYVLEIIRPNPNTNFRDSIYYSIEIENVVKWDIMGTNEVDALGPFEAPLSLNQSVIIYHAEWERLVSVFETSNTNVFTTTLQGLRFGDDDTELALVSKIVNLCEHITAAAPTLMYSSSIQDNLFLAYNVLSEEQRQYLDSIIAPFLPNTRLTSITILGFNRSNLLRAHEIDGILKIVIFDNANPQTRVSFRVFRNNQRIYNFEASNRPVAAAEHFIELMTDDTIHLSTENLQNRIIVTNGSLNKPMTREVLMHWKSASFELITINTTPDLRPLALVAAVAVLIIIIVVIYKLLCLLCLSEARRQINKVSPTPPSTPPPVRNRRRTTTQRATATPTRA</sequence>
<keyword evidence="2" id="KW-1133">Transmembrane helix</keyword>
<dbReference type="EMBL" id="DQ123841">
    <property type="protein sequence ID" value="AAZ38294.1"/>
    <property type="molecule type" value="Genomic_DNA"/>
</dbReference>
<protein>
    <submittedName>
        <fullName evidence="4">VEF-3</fullName>
    </submittedName>
</protein>
<dbReference type="KEGG" id="vg:3974404"/>
<dbReference type="PROSITE" id="PS51723">
    <property type="entry name" value="PEPTIDASE_M60"/>
    <property type="match status" value="1"/>
</dbReference>
<feature type="domain" description="Peptidase M60" evidence="3">
    <location>
        <begin position="27"/>
        <end position="314"/>
    </location>
</feature>
<name>Q287E4_NPVAS</name>